<dbReference type="EC" id="1.4.3.4" evidence="6"/>
<feature type="binding site" evidence="4">
    <location>
        <position position="338"/>
    </location>
    <ligand>
        <name>substrate</name>
    </ligand>
</feature>
<protein>
    <submittedName>
        <fullName evidence="6">Amine oxidase [flavin-containing] A</fullName>
        <ecNumber evidence="6">1.4.3.4</ecNumber>
    </submittedName>
</protein>
<dbReference type="InterPro" id="IPR002937">
    <property type="entry name" value="Amino_oxidase"/>
</dbReference>
<dbReference type="Pfam" id="PF01593">
    <property type="entry name" value="Amino_oxidase"/>
    <property type="match status" value="1"/>
</dbReference>
<evidence type="ECO:0000259" key="5">
    <source>
        <dbReference type="Pfam" id="PF01593"/>
    </source>
</evidence>
<dbReference type="PANTHER" id="PTHR43563">
    <property type="entry name" value="AMINE OXIDASE"/>
    <property type="match status" value="1"/>
</dbReference>
<dbReference type="Gene3D" id="1.10.405.10">
    <property type="entry name" value="Guanine Nucleotide Dissociation Inhibitor, domain 1"/>
    <property type="match status" value="1"/>
</dbReference>
<feature type="binding site" evidence="4">
    <location>
        <begin position="33"/>
        <end position="34"/>
    </location>
    <ligand>
        <name>FAD</name>
        <dbReference type="ChEBI" id="CHEBI:57692"/>
    </ligand>
</feature>
<dbReference type="InterPro" id="IPR050703">
    <property type="entry name" value="Flavin_MAO"/>
</dbReference>
<dbReference type="EMBL" id="CADCVT010000049">
    <property type="protein sequence ID" value="CAA9477493.1"/>
    <property type="molecule type" value="Genomic_DNA"/>
</dbReference>
<organism evidence="6">
    <name type="scientific">uncultured Solirubrobacteraceae bacterium</name>
    <dbReference type="NCBI Taxonomy" id="1162706"/>
    <lineage>
        <taxon>Bacteria</taxon>
        <taxon>Bacillati</taxon>
        <taxon>Actinomycetota</taxon>
        <taxon>Thermoleophilia</taxon>
        <taxon>Solirubrobacterales</taxon>
        <taxon>Solirubrobacteraceae</taxon>
        <taxon>environmental samples</taxon>
    </lineage>
</organism>
<evidence type="ECO:0000313" key="6">
    <source>
        <dbReference type="EMBL" id="CAA9477493.1"/>
    </source>
</evidence>
<feature type="binding site" evidence="4">
    <location>
        <position position="237"/>
    </location>
    <ligand>
        <name>FAD</name>
        <dbReference type="ChEBI" id="CHEBI:57692"/>
    </ligand>
</feature>
<dbReference type="PANTHER" id="PTHR43563:SF1">
    <property type="entry name" value="AMINE OXIDASE [FLAVIN-CONTAINING] B"/>
    <property type="match status" value="1"/>
</dbReference>
<proteinExistence type="inferred from homology"/>
<sequence>MADVDLVVVGAGLAGLAAARHAVAQGSSVVVLEARDRVGGRTLNEEVGPAHPGKVVEVGGQWVGPTQHRLVELARELGVETFTTYDEGESIIEWKGSLRRYKGVVPRINPLILLDYEQARRRLDRLAKTVPAETPWTAPNARELDSQTFHTWLQKVCRTSGGRMFFEFICEAVWAAEPADVSLLHVLFYVRSAGGWDDLISTEGGAQESRFVGGSQRIALRMAEELGDDVVRLSTPVRSIAWDDDGVTVEDVRARRVIVALPPTLTSRIAYSPALPGYRDQLTQRMPQGTVWKCMAVYPEPFWRAEGLNGFGTSDTGPVRLTYDNSPPDGTPGVLLGFLEGEFARKAGLMSHAERRAAVLGVFGRLFGERALAPERYIEKSWAEEEWTRGCYGCSMTTGGWTSFGPALRDPIGPIHWAGAETATIWNGYMDGALRSGERAAAEALRAIAESPNVRAAVS</sequence>
<keyword evidence="3 6" id="KW-0560">Oxidoreductase</keyword>
<dbReference type="Gene3D" id="3.50.50.60">
    <property type="entry name" value="FAD/NAD(P)-binding domain"/>
    <property type="match status" value="1"/>
</dbReference>
<evidence type="ECO:0000256" key="2">
    <source>
        <dbReference type="ARBA" id="ARBA00005995"/>
    </source>
</evidence>
<comment type="similarity">
    <text evidence="2">Belongs to the flavin monoamine oxidase family.</text>
</comment>
<evidence type="ECO:0000256" key="4">
    <source>
        <dbReference type="PIRSR" id="PIRSR601613-1"/>
    </source>
</evidence>
<comment type="cofactor">
    <cofactor evidence="1">
        <name>FAD</name>
        <dbReference type="ChEBI" id="CHEBI:57692"/>
    </cofactor>
</comment>
<dbReference type="SUPFAM" id="SSF54373">
    <property type="entry name" value="FAD-linked reductases, C-terminal domain"/>
    <property type="match status" value="1"/>
</dbReference>
<evidence type="ECO:0000256" key="3">
    <source>
        <dbReference type="ARBA" id="ARBA00023002"/>
    </source>
</evidence>
<name>A0A6J4RNA0_9ACTN</name>
<feature type="binding site" evidence="4">
    <location>
        <position position="421"/>
    </location>
    <ligand>
        <name>FAD</name>
        <dbReference type="ChEBI" id="CHEBI:57692"/>
    </ligand>
</feature>
<gene>
    <name evidence="6" type="ORF">AVDCRST_MAG85-438</name>
</gene>
<dbReference type="PRINTS" id="PR00757">
    <property type="entry name" value="AMINEOXDASEF"/>
</dbReference>
<feature type="domain" description="Amine oxidase" evidence="5">
    <location>
        <begin position="13"/>
        <end position="444"/>
    </location>
</feature>
<evidence type="ECO:0000256" key="1">
    <source>
        <dbReference type="ARBA" id="ARBA00001974"/>
    </source>
</evidence>
<dbReference type="InterPro" id="IPR001613">
    <property type="entry name" value="Flavin_amine_oxidase"/>
</dbReference>
<dbReference type="SUPFAM" id="SSF51905">
    <property type="entry name" value="FAD/NAD(P)-binding domain"/>
    <property type="match status" value="1"/>
</dbReference>
<accession>A0A6J4RNA0</accession>
<dbReference type="AlphaFoldDB" id="A0A6J4RNA0"/>
<dbReference type="InterPro" id="IPR036188">
    <property type="entry name" value="FAD/NAD-bd_sf"/>
</dbReference>
<dbReference type="GO" id="GO:0097621">
    <property type="term" value="F:monoamine oxidase activity"/>
    <property type="evidence" value="ECO:0007669"/>
    <property type="project" value="UniProtKB-EC"/>
</dbReference>
<reference evidence="6" key="1">
    <citation type="submission" date="2020-02" db="EMBL/GenBank/DDBJ databases">
        <authorList>
            <person name="Meier V. D."/>
        </authorList>
    </citation>
    <scope>NUCLEOTIDE SEQUENCE</scope>
    <source>
        <strain evidence="6">AVDCRST_MAG85</strain>
    </source>
</reference>
<dbReference type="Gene3D" id="3.90.660.10">
    <property type="match status" value="1"/>
</dbReference>